<organism evidence="8 9">
    <name type="scientific">Streptomyces monticola</name>
    <dbReference type="NCBI Taxonomy" id="2666263"/>
    <lineage>
        <taxon>Bacteria</taxon>
        <taxon>Bacillati</taxon>
        <taxon>Actinomycetota</taxon>
        <taxon>Actinomycetes</taxon>
        <taxon>Kitasatosporales</taxon>
        <taxon>Streptomycetaceae</taxon>
        <taxon>Streptomyces</taxon>
    </lineage>
</organism>
<dbReference type="Proteomes" id="UP001596523">
    <property type="component" value="Unassembled WGS sequence"/>
</dbReference>
<evidence type="ECO:0000259" key="7">
    <source>
        <dbReference type="Pfam" id="PF00482"/>
    </source>
</evidence>
<evidence type="ECO:0000256" key="1">
    <source>
        <dbReference type="ARBA" id="ARBA00004651"/>
    </source>
</evidence>
<keyword evidence="9" id="KW-1185">Reference proteome</keyword>
<feature type="transmembrane region" description="Helical" evidence="6">
    <location>
        <begin position="213"/>
        <end position="232"/>
    </location>
</feature>
<keyword evidence="2" id="KW-1003">Cell membrane</keyword>
<dbReference type="Gene3D" id="1.20.81.30">
    <property type="entry name" value="Type II secretion system (T2SS), domain F"/>
    <property type="match status" value="1"/>
</dbReference>
<evidence type="ECO:0000256" key="3">
    <source>
        <dbReference type="ARBA" id="ARBA00022692"/>
    </source>
</evidence>
<sequence>MNTTVLWSVLLGTGIGVGMVAIMYGARRTPPFPKPRLGRWLPETWRGKRLGTALLAGLLSVAVTGWPVAGVLSVVAVLALPDLLAPDRAGAVRQQRMEAIATWAEMLRDTLSVAAGLQQAVLATADVAPLALRTEIETLARRIRAGQPFVAALRRFADDVDDPLADMVVAALTMAAQRQAKHLSSLLGELAETVREQVAMRQRIDAGRASVRTSVRVITAVTVLMAAGLVVLNRPYLEPFDTPVGQVGLAVVGVLFGSGFVWLRSIAVVKDVPRVLGRRRDEETPC</sequence>
<gene>
    <name evidence="8" type="ORF">ACFQVC_21575</name>
</gene>
<evidence type="ECO:0000256" key="2">
    <source>
        <dbReference type="ARBA" id="ARBA00022475"/>
    </source>
</evidence>
<dbReference type="Pfam" id="PF00482">
    <property type="entry name" value="T2SSF"/>
    <property type="match status" value="1"/>
</dbReference>
<dbReference type="PANTHER" id="PTHR35007:SF3">
    <property type="entry name" value="POSSIBLE CONSERVED ALANINE RICH MEMBRANE PROTEIN"/>
    <property type="match status" value="1"/>
</dbReference>
<comment type="caution">
    <text evidence="8">The sequence shown here is derived from an EMBL/GenBank/DDBJ whole genome shotgun (WGS) entry which is preliminary data.</text>
</comment>
<dbReference type="PANTHER" id="PTHR35007">
    <property type="entry name" value="INTEGRAL MEMBRANE PROTEIN-RELATED"/>
    <property type="match status" value="1"/>
</dbReference>
<feature type="transmembrane region" description="Helical" evidence="6">
    <location>
        <begin position="53"/>
        <end position="80"/>
    </location>
</feature>
<feature type="domain" description="Type II secretion system protein GspF" evidence="7">
    <location>
        <begin position="105"/>
        <end position="229"/>
    </location>
</feature>
<dbReference type="InterPro" id="IPR042094">
    <property type="entry name" value="T2SS_GspF_sf"/>
</dbReference>
<dbReference type="RefSeq" id="WP_381832564.1">
    <property type="nucleotide sequence ID" value="NZ_JBHTCF010000009.1"/>
</dbReference>
<keyword evidence="3 6" id="KW-0812">Transmembrane</keyword>
<dbReference type="EMBL" id="JBHTCF010000009">
    <property type="protein sequence ID" value="MFC7306809.1"/>
    <property type="molecule type" value="Genomic_DNA"/>
</dbReference>
<reference evidence="9" key="1">
    <citation type="journal article" date="2019" name="Int. J. Syst. Evol. Microbiol.">
        <title>The Global Catalogue of Microorganisms (GCM) 10K type strain sequencing project: providing services to taxonomists for standard genome sequencing and annotation.</title>
        <authorList>
            <consortium name="The Broad Institute Genomics Platform"/>
            <consortium name="The Broad Institute Genome Sequencing Center for Infectious Disease"/>
            <person name="Wu L."/>
            <person name="Ma J."/>
        </authorList>
    </citation>
    <scope>NUCLEOTIDE SEQUENCE [LARGE SCALE GENOMIC DNA]</scope>
    <source>
        <strain evidence="9">SYNS20</strain>
    </source>
</reference>
<evidence type="ECO:0000256" key="4">
    <source>
        <dbReference type="ARBA" id="ARBA00022989"/>
    </source>
</evidence>
<proteinExistence type="predicted"/>
<feature type="transmembrane region" description="Helical" evidence="6">
    <location>
        <begin position="244"/>
        <end position="263"/>
    </location>
</feature>
<evidence type="ECO:0000256" key="5">
    <source>
        <dbReference type="ARBA" id="ARBA00023136"/>
    </source>
</evidence>
<keyword evidence="4 6" id="KW-1133">Transmembrane helix</keyword>
<evidence type="ECO:0000256" key="6">
    <source>
        <dbReference type="SAM" id="Phobius"/>
    </source>
</evidence>
<comment type="subcellular location">
    <subcellularLocation>
        <location evidence="1">Cell membrane</location>
        <topology evidence="1">Multi-pass membrane protein</topology>
    </subcellularLocation>
</comment>
<dbReference type="InterPro" id="IPR018076">
    <property type="entry name" value="T2SS_GspF_dom"/>
</dbReference>
<keyword evidence="5 6" id="KW-0472">Membrane</keyword>
<feature type="transmembrane region" description="Helical" evidence="6">
    <location>
        <begin position="6"/>
        <end position="26"/>
    </location>
</feature>
<evidence type="ECO:0000313" key="9">
    <source>
        <dbReference type="Proteomes" id="UP001596523"/>
    </source>
</evidence>
<protein>
    <submittedName>
        <fullName evidence="8">Type II secretion system F family protein</fullName>
    </submittedName>
</protein>
<name>A0ABW2JMH1_9ACTN</name>
<evidence type="ECO:0000313" key="8">
    <source>
        <dbReference type="EMBL" id="MFC7306809.1"/>
    </source>
</evidence>
<accession>A0ABW2JMH1</accession>